<dbReference type="Proteomes" id="UP000076871">
    <property type="component" value="Unassembled WGS sequence"/>
</dbReference>
<evidence type="ECO:0000256" key="2">
    <source>
        <dbReference type="ARBA" id="ARBA00021776"/>
    </source>
</evidence>
<name>A0A165DSH6_9APHY</name>
<dbReference type="InterPro" id="IPR036748">
    <property type="entry name" value="MTH938-like_sf"/>
</dbReference>
<protein>
    <recommendedName>
        <fullName evidence="2">NADH dehydrogenase [ubiquinone] 1 alpha subcomplex assembly factor 3</fullName>
    </recommendedName>
</protein>
<proteinExistence type="inferred from homology"/>
<reference evidence="5 6" key="1">
    <citation type="journal article" date="2016" name="Mol. Biol. Evol.">
        <title>Comparative Genomics of Early-Diverging Mushroom-Forming Fungi Provides Insights into the Origins of Lignocellulose Decay Capabilities.</title>
        <authorList>
            <person name="Nagy L.G."/>
            <person name="Riley R."/>
            <person name="Tritt A."/>
            <person name="Adam C."/>
            <person name="Daum C."/>
            <person name="Floudas D."/>
            <person name="Sun H."/>
            <person name="Yadav J.S."/>
            <person name="Pangilinan J."/>
            <person name="Larsson K.H."/>
            <person name="Matsuura K."/>
            <person name="Barry K."/>
            <person name="Labutti K."/>
            <person name="Kuo R."/>
            <person name="Ohm R.A."/>
            <person name="Bhattacharya S.S."/>
            <person name="Shirouzu T."/>
            <person name="Yoshinaga Y."/>
            <person name="Martin F.M."/>
            <person name="Grigoriev I.V."/>
            <person name="Hibbett D.S."/>
        </authorList>
    </citation>
    <scope>NUCLEOTIDE SEQUENCE [LARGE SCALE GENOMIC DNA]</scope>
    <source>
        <strain evidence="5 6">93-53</strain>
    </source>
</reference>
<keyword evidence="6" id="KW-1185">Reference proteome</keyword>
<dbReference type="InParanoid" id="A0A165DSH6"/>
<sequence>MLTRTVATLTTRPISRVRSRCIHASSFTRQGSSGLTNIIEGGSAAIQVKTITSGGILLADGLILPSACIFLDNRVFLWDVPDRLWDGWDKQHFEVFDVVVPKPEILLFGTGKTVSFVPPVFRQYLNGLGIQVDVMDTWNACSTYNLLVEEGREVAAALLPLSPRRWQRLPSQ</sequence>
<dbReference type="InterPro" id="IPR007523">
    <property type="entry name" value="NDUFAF3/AAMDC"/>
</dbReference>
<dbReference type="RefSeq" id="XP_040763280.1">
    <property type="nucleotide sequence ID" value="XM_040904563.1"/>
</dbReference>
<evidence type="ECO:0000256" key="3">
    <source>
        <dbReference type="ARBA" id="ARBA00023128"/>
    </source>
</evidence>
<dbReference type="GO" id="GO:0005743">
    <property type="term" value="C:mitochondrial inner membrane"/>
    <property type="evidence" value="ECO:0007669"/>
    <property type="project" value="TreeGrafter"/>
</dbReference>
<organism evidence="5 6">
    <name type="scientific">Laetiporus sulphureus 93-53</name>
    <dbReference type="NCBI Taxonomy" id="1314785"/>
    <lineage>
        <taxon>Eukaryota</taxon>
        <taxon>Fungi</taxon>
        <taxon>Dikarya</taxon>
        <taxon>Basidiomycota</taxon>
        <taxon>Agaricomycotina</taxon>
        <taxon>Agaricomycetes</taxon>
        <taxon>Polyporales</taxon>
        <taxon>Laetiporus</taxon>
    </lineage>
</organism>
<dbReference type="STRING" id="1314785.A0A165DSH6"/>
<comment type="subcellular location">
    <subcellularLocation>
        <location evidence="1">Mitochondrion</location>
    </subcellularLocation>
</comment>
<dbReference type="InterPro" id="IPR034095">
    <property type="entry name" value="NDUF3"/>
</dbReference>
<keyword evidence="3" id="KW-0496">Mitochondrion</keyword>
<accession>A0A165DSH6</accession>
<dbReference type="SUPFAM" id="SSF64076">
    <property type="entry name" value="MTH938-like"/>
    <property type="match status" value="1"/>
</dbReference>
<evidence type="ECO:0000313" key="6">
    <source>
        <dbReference type="Proteomes" id="UP000076871"/>
    </source>
</evidence>
<dbReference type="OrthoDB" id="20681at2759"/>
<dbReference type="GeneID" id="63821593"/>
<evidence type="ECO:0000256" key="1">
    <source>
        <dbReference type="ARBA" id="ARBA00004173"/>
    </source>
</evidence>
<dbReference type="GO" id="GO:0032981">
    <property type="term" value="P:mitochondrial respiratory chain complex I assembly"/>
    <property type="evidence" value="ECO:0007669"/>
    <property type="project" value="InterPro"/>
</dbReference>
<dbReference type="Gene3D" id="3.40.1230.10">
    <property type="entry name" value="MTH938-like"/>
    <property type="match status" value="1"/>
</dbReference>
<evidence type="ECO:0000256" key="4">
    <source>
        <dbReference type="ARBA" id="ARBA00049984"/>
    </source>
</evidence>
<evidence type="ECO:0000313" key="5">
    <source>
        <dbReference type="EMBL" id="KZT05540.1"/>
    </source>
</evidence>
<gene>
    <name evidence="5" type="ORF">LAESUDRAFT_655553</name>
</gene>
<dbReference type="AlphaFoldDB" id="A0A165DSH6"/>
<dbReference type="PANTHER" id="PTHR21192:SF2">
    <property type="entry name" value="NADH DEHYDROGENASE [UBIQUINONE] 1 ALPHA SUBCOMPLEX ASSEMBLY FACTOR 3"/>
    <property type="match status" value="1"/>
</dbReference>
<dbReference type="PANTHER" id="PTHR21192">
    <property type="entry name" value="NUCLEAR PROTEIN E3-3"/>
    <property type="match status" value="1"/>
</dbReference>
<dbReference type="Pfam" id="PF04430">
    <property type="entry name" value="DUF498"/>
    <property type="match status" value="1"/>
</dbReference>
<comment type="similarity">
    <text evidence="4">Belongs to the NDUFAF3 family.</text>
</comment>
<dbReference type="EMBL" id="KV427629">
    <property type="protein sequence ID" value="KZT05540.1"/>
    <property type="molecule type" value="Genomic_DNA"/>
</dbReference>
<dbReference type="CDD" id="cd05125">
    <property type="entry name" value="Mth938_2P1-like"/>
    <property type="match status" value="1"/>
</dbReference>